<reference evidence="1" key="1">
    <citation type="journal article" date="2020" name="Fungal Divers.">
        <title>Resolving the Mortierellaceae phylogeny through synthesis of multi-gene phylogenetics and phylogenomics.</title>
        <authorList>
            <person name="Vandepol N."/>
            <person name="Liber J."/>
            <person name="Desiro A."/>
            <person name="Na H."/>
            <person name="Kennedy M."/>
            <person name="Barry K."/>
            <person name="Grigoriev I.V."/>
            <person name="Miller A.N."/>
            <person name="O'Donnell K."/>
            <person name="Stajich J.E."/>
            <person name="Bonito G."/>
        </authorList>
    </citation>
    <scope>NUCLEOTIDE SEQUENCE</scope>
    <source>
        <strain evidence="1">KOD1015</strain>
    </source>
</reference>
<proteinExistence type="predicted"/>
<dbReference type="SUPFAM" id="SSF52058">
    <property type="entry name" value="L domain-like"/>
    <property type="match status" value="1"/>
</dbReference>
<dbReference type="Proteomes" id="UP000780801">
    <property type="component" value="Unassembled WGS sequence"/>
</dbReference>
<dbReference type="EMBL" id="JAABOA010000396">
    <property type="protein sequence ID" value="KAF9584507.1"/>
    <property type="molecule type" value="Genomic_DNA"/>
</dbReference>
<gene>
    <name evidence="1" type="ORF">BGW38_006211</name>
</gene>
<dbReference type="InterPro" id="IPR032675">
    <property type="entry name" value="LRR_dom_sf"/>
</dbReference>
<protein>
    <submittedName>
        <fullName evidence="1">Uncharacterized protein</fullName>
    </submittedName>
</protein>
<dbReference type="OrthoDB" id="2423301at2759"/>
<organism evidence="1 2">
    <name type="scientific">Lunasporangiospora selenospora</name>
    <dbReference type="NCBI Taxonomy" id="979761"/>
    <lineage>
        <taxon>Eukaryota</taxon>
        <taxon>Fungi</taxon>
        <taxon>Fungi incertae sedis</taxon>
        <taxon>Mucoromycota</taxon>
        <taxon>Mortierellomycotina</taxon>
        <taxon>Mortierellomycetes</taxon>
        <taxon>Mortierellales</taxon>
        <taxon>Mortierellaceae</taxon>
        <taxon>Lunasporangiospora</taxon>
    </lineage>
</organism>
<dbReference type="Gene3D" id="3.80.10.10">
    <property type="entry name" value="Ribonuclease Inhibitor"/>
    <property type="match status" value="1"/>
</dbReference>
<sequence>MEVTRILVDGLAEQLQSIAIPLWDIGWYQSRINRFQSLRHVIFQEFGDCEMGQSSKDAFKATLGLIPTVPPKQALFGPINVMTVFVKEHTKMFKGVLKNVECVNLRTGVKIVRVCPDIRLIELAALLPPPENPRHLDEFSIFNFLAHADEINLDSLETISAFLKPELEVIHMAQIFGRILYKCQRLRRLSWRAISPDLLCESMLDHDKWAMPVDDNGSASGDAIGSLSFPDSTKQPRTSGRYTPRIVAPLETIEYFSPILTHSHIIDNILSYFCSSLRRLRVVFDVTLATYVNPQGMLRSYVIIGGDTLPSFRRLQYLSVETSVGMCVWLRPAALGESPLVKLEIDNHVSWTAESIAYTSASWVAPLQASQLTVLHLQGPSSVTFHPATFLTSKDLESVILSVGSWTHSYITSNKPLPGLLLEQQQVLKSASWDWHLPRLTSLSLSDAFATFFQFRMLETCPALQYLYLNLPSKRHLTSHELQKPRTDLSRDGNQDAITQASGKQTSLFSSSKDYISAPALRFLSMDGPWTIPIESWKVLVKSVVPNIKDLRVPQSSGFDLRVWVEEIQSMPRLEDVWTSFKDFKDDE</sequence>
<dbReference type="AlphaFoldDB" id="A0A9P6FZW8"/>
<evidence type="ECO:0000313" key="1">
    <source>
        <dbReference type="EMBL" id="KAF9584507.1"/>
    </source>
</evidence>
<comment type="caution">
    <text evidence="1">The sequence shown here is derived from an EMBL/GenBank/DDBJ whole genome shotgun (WGS) entry which is preliminary data.</text>
</comment>
<accession>A0A9P6FZW8</accession>
<keyword evidence="2" id="KW-1185">Reference proteome</keyword>
<name>A0A9P6FZW8_9FUNG</name>
<evidence type="ECO:0000313" key="2">
    <source>
        <dbReference type="Proteomes" id="UP000780801"/>
    </source>
</evidence>
<feature type="non-terminal residue" evidence="1">
    <location>
        <position position="588"/>
    </location>
</feature>